<dbReference type="AlphaFoldDB" id="X1AF33"/>
<sequence length="40" mass="4494">MDVVFVKIIAEVYNVNTINNALSAKYKANLLIGKKDKLNK</sequence>
<protein>
    <submittedName>
        <fullName evidence="1">Uncharacterized protein</fullName>
    </submittedName>
</protein>
<comment type="caution">
    <text evidence="1">The sequence shown here is derived from an EMBL/GenBank/DDBJ whole genome shotgun (WGS) entry which is preliminary data.</text>
</comment>
<gene>
    <name evidence="1" type="ORF">S01H4_15304</name>
</gene>
<evidence type="ECO:0000313" key="1">
    <source>
        <dbReference type="EMBL" id="GAG68417.1"/>
    </source>
</evidence>
<organism evidence="1">
    <name type="scientific">marine sediment metagenome</name>
    <dbReference type="NCBI Taxonomy" id="412755"/>
    <lineage>
        <taxon>unclassified sequences</taxon>
        <taxon>metagenomes</taxon>
        <taxon>ecological metagenomes</taxon>
    </lineage>
</organism>
<name>X1AF33_9ZZZZ</name>
<accession>X1AF33</accession>
<proteinExistence type="predicted"/>
<dbReference type="EMBL" id="BART01006710">
    <property type="protein sequence ID" value="GAG68417.1"/>
    <property type="molecule type" value="Genomic_DNA"/>
</dbReference>
<reference evidence="1" key="1">
    <citation type="journal article" date="2014" name="Front. Microbiol.">
        <title>High frequency of phylogenetically diverse reductive dehalogenase-homologous genes in deep subseafloor sedimentary metagenomes.</title>
        <authorList>
            <person name="Kawai M."/>
            <person name="Futagami T."/>
            <person name="Toyoda A."/>
            <person name="Takaki Y."/>
            <person name="Nishi S."/>
            <person name="Hori S."/>
            <person name="Arai W."/>
            <person name="Tsubouchi T."/>
            <person name="Morono Y."/>
            <person name="Uchiyama I."/>
            <person name="Ito T."/>
            <person name="Fujiyama A."/>
            <person name="Inagaki F."/>
            <person name="Takami H."/>
        </authorList>
    </citation>
    <scope>NUCLEOTIDE SEQUENCE</scope>
    <source>
        <strain evidence="1">Expedition CK06-06</strain>
    </source>
</reference>